<reference evidence="2" key="1">
    <citation type="submission" date="2022-08" db="EMBL/GenBank/DDBJ databases">
        <title>Genome sequencing of Nocardioides sp. STR2.</title>
        <authorList>
            <person name="So Y."/>
        </authorList>
    </citation>
    <scope>NUCLEOTIDE SEQUENCE</scope>
    <source>
        <strain evidence="2">STR2</strain>
    </source>
</reference>
<dbReference type="RefSeq" id="WP_268110958.1">
    <property type="nucleotide sequence ID" value="NZ_JAPPUX010000002.1"/>
</dbReference>
<sequence length="75" mass="8732">MTSIDYFTSRNRSRRLGVPSVRYRTSRHVKRIERMLHGTPVDHPSLRQLRAEAEHLQELRDARRPGHGGPPRHAA</sequence>
<protein>
    <submittedName>
        <fullName evidence="2">Uncharacterized protein</fullName>
    </submittedName>
</protein>
<evidence type="ECO:0000313" key="3">
    <source>
        <dbReference type="Proteomes" id="UP001074726"/>
    </source>
</evidence>
<comment type="caution">
    <text evidence="2">The sequence shown here is derived from an EMBL/GenBank/DDBJ whole genome shotgun (WGS) entry which is preliminary data.</text>
</comment>
<organism evidence="2 3">
    <name type="scientific">Nocardioides pini</name>
    <dbReference type="NCBI Taxonomy" id="2975053"/>
    <lineage>
        <taxon>Bacteria</taxon>
        <taxon>Bacillati</taxon>
        <taxon>Actinomycetota</taxon>
        <taxon>Actinomycetes</taxon>
        <taxon>Propionibacteriales</taxon>
        <taxon>Nocardioidaceae</taxon>
        <taxon>Nocardioides</taxon>
    </lineage>
</organism>
<evidence type="ECO:0000256" key="1">
    <source>
        <dbReference type="SAM" id="MobiDB-lite"/>
    </source>
</evidence>
<evidence type="ECO:0000313" key="2">
    <source>
        <dbReference type="EMBL" id="MCY4726136.1"/>
    </source>
</evidence>
<keyword evidence="3" id="KW-1185">Reference proteome</keyword>
<dbReference type="EMBL" id="JAPPUX010000002">
    <property type="protein sequence ID" value="MCY4726136.1"/>
    <property type="molecule type" value="Genomic_DNA"/>
</dbReference>
<proteinExistence type="predicted"/>
<name>A0ABT4CBC1_9ACTN</name>
<dbReference type="Proteomes" id="UP001074726">
    <property type="component" value="Unassembled WGS sequence"/>
</dbReference>
<gene>
    <name evidence="2" type="ORF">NYO98_07575</name>
</gene>
<feature type="region of interest" description="Disordered" evidence="1">
    <location>
        <begin position="56"/>
        <end position="75"/>
    </location>
</feature>
<accession>A0ABT4CBC1</accession>